<reference evidence="2" key="1">
    <citation type="submission" date="2018-06" db="EMBL/GenBank/DDBJ databases">
        <authorList>
            <person name="Zhirakovskaya E."/>
        </authorList>
    </citation>
    <scope>NUCLEOTIDE SEQUENCE</scope>
</reference>
<evidence type="ECO:0000313" key="2">
    <source>
        <dbReference type="EMBL" id="VAW85175.1"/>
    </source>
</evidence>
<proteinExistence type="predicted"/>
<protein>
    <recommendedName>
        <fullName evidence="1">Microcin J25-processing protein McjB C-terminal domain-containing protein</fullName>
    </recommendedName>
</protein>
<dbReference type="Pfam" id="PF13471">
    <property type="entry name" value="Transglut_core3"/>
    <property type="match status" value="1"/>
</dbReference>
<dbReference type="AlphaFoldDB" id="A0A3B0YVX1"/>
<dbReference type="InterPro" id="IPR032708">
    <property type="entry name" value="McjB_C"/>
</dbReference>
<dbReference type="InterPro" id="IPR053521">
    <property type="entry name" value="McjB-like"/>
</dbReference>
<accession>A0A3B0YVX1</accession>
<gene>
    <name evidence="2" type="ORF">MNBD_GAMMA17-1777</name>
</gene>
<evidence type="ECO:0000259" key="1">
    <source>
        <dbReference type="Pfam" id="PF13471"/>
    </source>
</evidence>
<name>A0A3B0YVX1_9ZZZZ</name>
<dbReference type="NCBIfam" id="NF033537">
    <property type="entry name" value="lasso_biosyn_B2"/>
    <property type="match status" value="1"/>
</dbReference>
<feature type="domain" description="Microcin J25-processing protein McjB C-terminal" evidence="1">
    <location>
        <begin position="41"/>
        <end position="115"/>
    </location>
</feature>
<sequence length="128" mass="14849">MTLIWVDLVIRFCSYGRWRHWLESGEFNRDVGNKGRNIVLLINSAEIAARHHVFPMNCLRRTIAQKLMLARRDMTACVHIGVKKEGAGFEAHSWLSYCGKILNDSPDVIDRYVELERGKWNRAMLFSA</sequence>
<organism evidence="2">
    <name type="scientific">hydrothermal vent metagenome</name>
    <dbReference type="NCBI Taxonomy" id="652676"/>
    <lineage>
        <taxon>unclassified sequences</taxon>
        <taxon>metagenomes</taxon>
        <taxon>ecological metagenomes</taxon>
    </lineage>
</organism>
<dbReference type="EMBL" id="UOFQ01000018">
    <property type="protein sequence ID" value="VAW85175.1"/>
    <property type="molecule type" value="Genomic_DNA"/>
</dbReference>